<evidence type="ECO:0000256" key="1">
    <source>
        <dbReference type="SAM" id="Coils"/>
    </source>
</evidence>
<organism evidence="2">
    <name type="scientific">Caldithrix abyssi</name>
    <dbReference type="NCBI Taxonomy" id="187145"/>
    <lineage>
        <taxon>Bacteria</taxon>
        <taxon>Pseudomonadati</taxon>
        <taxon>Calditrichota</taxon>
        <taxon>Calditrichia</taxon>
        <taxon>Calditrichales</taxon>
        <taxon>Calditrichaceae</taxon>
        <taxon>Caldithrix</taxon>
    </lineage>
</organism>
<name>A0A7V5H2Y8_CALAY</name>
<dbReference type="EMBL" id="DRTD01000275">
    <property type="protein sequence ID" value="HHE54874.1"/>
    <property type="molecule type" value="Genomic_DNA"/>
</dbReference>
<evidence type="ECO:0008006" key="3">
    <source>
        <dbReference type="Google" id="ProtNLM"/>
    </source>
</evidence>
<feature type="coiled-coil region" evidence="1">
    <location>
        <begin position="41"/>
        <end position="79"/>
    </location>
</feature>
<dbReference type="SUPFAM" id="SSF46579">
    <property type="entry name" value="Prefoldin"/>
    <property type="match status" value="1"/>
</dbReference>
<dbReference type="AlphaFoldDB" id="A0A7V5H2Y8"/>
<reference evidence="2" key="1">
    <citation type="journal article" date="2020" name="mSystems">
        <title>Genome- and Community-Level Interaction Insights into Carbon Utilization and Element Cycling Functions of Hydrothermarchaeota in Hydrothermal Sediment.</title>
        <authorList>
            <person name="Zhou Z."/>
            <person name="Liu Y."/>
            <person name="Xu W."/>
            <person name="Pan J."/>
            <person name="Luo Z.H."/>
            <person name="Li M."/>
        </authorList>
    </citation>
    <scope>NUCLEOTIDE SEQUENCE [LARGE SCALE GENOMIC DNA]</scope>
    <source>
        <strain evidence="2">HyVt-76</strain>
    </source>
</reference>
<gene>
    <name evidence="2" type="ORF">ENL21_03770</name>
</gene>
<comment type="caution">
    <text evidence="2">The sequence shown here is derived from an EMBL/GenBank/DDBJ whole genome shotgun (WGS) entry which is preliminary data.</text>
</comment>
<evidence type="ECO:0000313" key="2">
    <source>
        <dbReference type="EMBL" id="HHE54874.1"/>
    </source>
</evidence>
<accession>A0A7V5H2Y8</accession>
<dbReference type="Proteomes" id="UP000886111">
    <property type="component" value="Unassembled WGS sequence"/>
</dbReference>
<protein>
    <recommendedName>
        <fullName evidence="3">DUF5320 domain-containing protein</fullName>
    </recommendedName>
</protein>
<keyword evidence="1" id="KW-0175">Coiled coil</keyword>
<sequence length="80" mass="9918">MQGKRGHFHWNFFPGHFWGWRTGFGGMMGMPPFGWRWRPTKEEELEWLKEYQEELKSMREDLEEELKEVQQRISELEKED</sequence>
<proteinExistence type="predicted"/>